<proteinExistence type="inferred from homology"/>
<dbReference type="SUPFAM" id="SSF52980">
    <property type="entry name" value="Restriction endonuclease-like"/>
    <property type="match status" value="1"/>
</dbReference>
<keyword evidence="9 13" id="KW-0233">DNA recombination</keyword>
<keyword evidence="3 13" id="KW-0540">Nuclease</keyword>
<keyword evidence="8 13" id="KW-0460">Magnesium</keyword>
<evidence type="ECO:0000256" key="10">
    <source>
        <dbReference type="ARBA" id="ARBA00023204"/>
    </source>
</evidence>
<dbReference type="InterPro" id="IPR011335">
    <property type="entry name" value="Restrct_endonuc-II-like"/>
</dbReference>
<dbReference type="GO" id="GO:0006310">
    <property type="term" value="P:DNA recombination"/>
    <property type="evidence" value="ECO:0007669"/>
    <property type="project" value="UniProtKB-UniRule"/>
</dbReference>
<dbReference type="InterPro" id="IPR004612">
    <property type="entry name" value="Resolv_RecU"/>
</dbReference>
<dbReference type="EC" id="3.1.21.10" evidence="13"/>
<dbReference type="GO" id="GO:0008821">
    <property type="term" value="F:crossover junction DNA endonuclease activity"/>
    <property type="evidence" value="ECO:0007669"/>
    <property type="project" value="UniProtKB-EC"/>
</dbReference>
<keyword evidence="5 13" id="KW-0255">Endonuclease</keyword>
<feature type="site" description="Transition state stabilizer" evidence="13">
    <location>
        <position position="80"/>
    </location>
</feature>
<comment type="cofactor">
    <cofactor evidence="13">
        <name>Mg(2+)</name>
        <dbReference type="ChEBI" id="CHEBI:18420"/>
    </cofactor>
    <text evidence="13">Binds 1 Mg(2+) ion per subunit.</text>
</comment>
<accession>A0A285G9Y0</accession>
<feature type="binding site" evidence="13">
    <location>
        <position position="97"/>
    </location>
    <ligand>
        <name>Mg(2+)</name>
        <dbReference type="ChEBI" id="CHEBI:18420"/>
    </ligand>
</feature>
<evidence type="ECO:0000256" key="4">
    <source>
        <dbReference type="ARBA" id="ARBA00022723"/>
    </source>
</evidence>
<organism evidence="14 15">
    <name type="scientific">Orenia metallireducens</name>
    <dbReference type="NCBI Taxonomy" id="1413210"/>
    <lineage>
        <taxon>Bacteria</taxon>
        <taxon>Bacillati</taxon>
        <taxon>Bacillota</taxon>
        <taxon>Clostridia</taxon>
        <taxon>Halanaerobiales</taxon>
        <taxon>Halobacteroidaceae</taxon>
        <taxon>Orenia</taxon>
    </lineage>
</organism>
<feature type="binding site" evidence="13">
    <location>
        <position position="78"/>
    </location>
    <ligand>
        <name>Mg(2+)</name>
        <dbReference type="ChEBI" id="CHEBI:18420"/>
    </ligand>
</feature>
<comment type="catalytic activity">
    <reaction evidence="13">
        <text>Endonucleolytic cleavage at a junction such as a reciprocal single-stranded crossover between two homologous DNA duplexes (Holliday junction).</text>
        <dbReference type="EC" id="3.1.21.10"/>
    </reaction>
</comment>
<keyword evidence="15" id="KW-1185">Reference proteome</keyword>
<dbReference type="EMBL" id="OBDZ01000005">
    <property type="protein sequence ID" value="SNY19336.1"/>
    <property type="molecule type" value="Genomic_DNA"/>
</dbReference>
<sequence>MINMAIDYGNRGDWLEEAIEESNNQYILQGLALVQKIATPVKVLNINQTTGRITNGFYEKKSTVDYIGVWNGKPLAFDAKETKVETRFDLSNVKEHQYLFLSSWVANGGLGFLIIHFATKEETYYLPYEVLDQYWQDMLSGGRKSIPYKVVAQEEYRIGSYGLIIIDYLSVLDRSQANGSNE</sequence>
<dbReference type="RefSeq" id="WP_253250676.1">
    <property type="nucleotide sequence ID" value="NZ_OBDZ01000005.1"/>
</dbReference>
<evidence type="ECO:0000256" key="3">
    <source>
        <dbReference type="ARBA" id="ARBA00022722"/>
    </source>
</evidence>
<name>A0A285G9Y0_9FIRM</name>
<dbReference type="GO" id="GO:0006281">
    <property type="term" value="P:DNA repair"/>
    <property type="evidence" value="ECO:0007669"/>
    <property type="project" value="UniProtKB-UniRule"/>
</dbReference>
<comment type="function">
    <text evidence="13">Endonuclease that resolves Holliday junction intermediates in genetic recombination. Cleaves mobile four-strand junctions by introducing symmetrical nicks in paired strands. Promotes annealing of linear ssDNA with homologous dsDNA. Required for DNA repair, homologous recombination and chromosome segregation.</text>
</comment>
<dbReference type="GO" id="GO:0005737">
    <property type="term" value="C:cytoplasm"/>
    <property type="evidence" value="ECO:0007669"/>
    <property type="project" value="UniProtKB-SubCell"/>
</dbReference>
<protein>
    <recommendedName>
        <fullName evidence="12 13">Holliday junction resolvase RecU</fullName>
        <ecNumber evidence="13">3.1.21.10</ecNumber>
    </recommendedName>
    <alternativeName>
        <fullName evidence="13">Recombination protein U homolog</fullName>
    </alternativeName>
</protein>
<dbReference type="GO" id="GO:0000287">
    <property type="term" value="F:magnesium ion binding"/>
    <property type="evidence" value="ECO:0007669"/>
    <property type="project" value="UniProtKB-UniRule"/>
</dbReference>
<gene>
    <name evidence="13" type="primary">recU</name>
    <name evidence="14" type="ORF">SAMN06265827_105102</name>
</gene>
<evidence type="ECO:0000256" key="7">
    <source>
        <dbReference type="ARBA" id="ARBA00022801"/>
    </source>
</evidence>
<keyword evidence="7 13" id="KW-0378">Hydrolase</keyword>
<evidence type="ECO:0000256" key="9">
    <source>
        <dbReference type="ARBA" id="ARBA00023172"/>
    </source>
</evidence>
<keyword evidence="6 13" id="KW-0227">DNA damage</keyword>
<keyword evidence="10 13" id="KW-0234">DNA repair</keyword>
<evidence type="ECO:0000256" key="5">
    <source>
        <dbReference type="ARBA" id="ARBA00022759"/>
    </source>
</evidence>
<dbReference type="Pfam" id="PF03838">
    <property type="entry name" value="RecU"/>
    <property type="match status" value="1"/>
</dbReference>
<evidence type="ECO:0000256" key="6">
    <source>
        <dbReference type="ARBA" id="ARBA00022763"/>
    </source>
</evidence>
<evidence type="ECO:0000256" key="12">
    <source>
        <dbReference type="ARBA" id="ARBA00029523"/>
    </source>
</evidence>
<dbReference type="PIRSF" id="PIRSF037785">
    <property type="entry name" value="RecU"/>
    <property type="match status" value="1"/>
</dbReference>
<dbReference type="CDD" id="cd22354">
    <property type="entry name" value="RecU-like"/>
    <property type="match status" value="1"/>
</dbReference>
<feature type="binding site" evidence="13">
    <location>
        <position position="63"/>
    </location>
    <ligand>
        <name>Mg(2+)</name>
        <dbReference type="ChEBI" id="CHEBI:18420"/>
    </ligand>
</feature>
<evidence type="ECO:0000256" key="8">
    <source>
        <dbReference type="ARBA" id="ARBA00022842"/>
    </source>
</evidence>
<dbReference type="HAMAP" id="MF_00130">
    <property type="entry name" value="RecU"/>
    <property type="match status" value="1"/>
</dbReference>
<dbReference type="InterPro" id="IPR011856">
    <property type="entry name" value="tRNA_endonuc-like_dom_sf"/>
</dbReference>
<reference evidence="15" key="1">
    <citation type="submission" date="2017-09" db="EMBL/GenBank/DDBJ databases">
        <authorList>
            <person name="Varghese N."/>
            <person name="Submissions S."/>
        </authorList>
    </citation>
    <scope>NUCLEOTIDE SEQUENCE [LARGE SCALE GENOMIC DNA]</scope>
    <source>
        <strain evidence="15">MSL47</strain>
    </source>
</reference>
<dbReference type="AlphaFoldDB" id="A0A285G9Y0"/>
<evidence type="ECO:0000256" key="13">
    <source>
        <dbReference type="HAMAP-Rule" id="MF_00130"/>
    </source>
</evidence>
<dbReference type="Proteomes" id="UP000219573">
    <property type="component" value="Unassembled WGS sequence"/>
</dbReference>
<keyword evidence="4 13" id="KW-0479">Metal-binding</keyword>
<evidence type="ECO:0000313" key="14">
    <source>
        <dbReference type="EMBL" id="SNY19336.1"/>
    </source>
</evidence>
<evidence type="ECO:0000256" key="1">
    <source>
        <dbReference type="ARBA" id="ARBA00004496"/>
    </source>
</evidence>
<comment type="subcellular location">
    <subcellularLocation>
        <location evidence="1 13">Cytoplasm</location>
    </subcellularLocation>
</comment>
<evidence type="ECO:0000256" key="11">
    <source>
        <dbReference type="ARBA" id="ARBA00023447"/>
    </source>
</evidence>
<feature type="binding site" evidence="13">
    <location>
        <position position="65"/>
    </location>
    <ligand>
        <name>Mg(2+)</name>
        <dbReference type="ChEBI" id="CHEBI:18420"/>
    </ligand>
</feature>
<evidence type="ECO:0000313" key="15">
    <source>
        <dbReference type="Proteomes" id="UP000219573"/>
    </source>
</evidence>
<dbReference type="GO" id="GO:0007059">
    <property type="term" value="P:chromosome segregation"/>
    <property type="evidence" value="ECO:0007669"/>
    <property type="project" value="UniProtKB-UniRule"/>
</dbReference>
<comment type="similarity">
    <text evidence="11 13">Belongs to the RecU family.</text>
</comment>
<evidence type="ECO:0000256" key="2">
    <source>
        <dbReference type="ARBA" id="ARBA00022490"/>
    </source>
</evidence>
<dbReference type="NCBIfam" id="NF002581">
    <property type="entry name" value="PRK02234.1-2"/>
    <property type="match status" value="1"/>
</dbReference>
<dbReference type="GO" id="GO:0003676">
    <property type="term" value="F:nucleic acid binding"/>
    <property type="evidence" value="ECO:0007669"/>
    <property type="project" value="InterPro"/>
</dbReference>
<keyword evidence="2 13" id="KW-0963">Cytoplasm</keyword>
<dbReference type="Gene3D" id="3.40.1350.10">
    <property type="match status" value="1"/>
</dbReference>